<accession>A0ABQ5AP42</accession>
<comment type="caution">
    <text evidence="1">The sequence shown here is derived from an EMBL/GenBank/DDBJ whole genome shotgun (WGS) entry which is preliminary data.</text>
</comment>
<protein>
    <submittedName>
        <fullName evidence="1">Uncharacterized protein</fullName>
    </submittedName>
</protein>
<dbReference type="EMBL" id="BQNB010012480">
    <property type="protein sequence ID" value="GJT04076.1"/>
    <property type="molecule type" value="Genomic_DNA"/>
</dbReference>
<name>A0ABQ5AP42_9ASTR</name>
<proteinExistence type="predicted"/>
<gene>
    <name evidence="1" type="ORF">Tco_0838538</name>
</gene>
<evidence type="ECO:0000313" key="1">
    <source>
        <dbReference type="EMBL" id="GJT04076.1"/>
    </source>
</evidence>
<sequence>MNSSSDYPRLHTSVRSIRPGNHELPDIYWLYFGFLTNPLAKALVVSGGVDVDCCGGGVKDGNDCGIMVEYTSEESVITEIVWGISEKVKNLNAKSDE</sequence>
<dbReference type="Proteomes" id="UP001151760">
    <property type="component" value="Unassembled WGS sequence"/>
</dbReference>
<reference evidence="1" key="2">
    <citation type="submission" date="2022-01" db="EMBL/GenBank/DDBJ databases">
        <authorList>
            <person name="Yamashiro T."/>
            <person name="Shiraishi A."/>
            <person name="Satake H."/>
            <person name="Nakayama K."/>
        </authorList>
    </citation>
    <scope>NUCLEOTIDE SEQUENCE</scope>
</reference>
<organism evidence="1 2">
    <name type="scientific">Tanacetum coccineum</name>
    <dbReference type="NCBI Taxonomy" id="301880"/>
    <lineage>
        <taxon>Eukaryota</taxon>
        <taxon>Viridiplantae</taxon>
        <taxon>Streptophyta</taxon>
        <taxon>Embryophyta</taxon>
        <taxon>Tracheophyta</taxon>
        <taxon>Spermatophyta</taxon>
        <taxon>Magnoliopsida</taxon>
        <taxon>eudicotyledons</taxon>
        <taxon>Gunneridae</taxon>
        <taxon>Pentapetalae</taxon>
        <taxon>asterids</taxon>
        <taxon>campanulids</taxon>
        <taxon>Asterales</taxon>
        <taxon>Asteraceae</taxon>
        <taxon>Asteroideae</taxon>
        <taxon>Anthemideae</taxon>
        <taxon>Anthemidinae</taxon>
        <taxon>Tanacetum</taxon>
    </lineage>
</organism>
<reference evidence="1" key="1">
    <citation type="journal article" date="2022" name="Int. J. Mol. Sci.">
        <title>Draft Genome of Tanacetum Coccineum: Genomic Comparison of Closely Related Tanacetum-Family Plants.</title>
        <authorList>
            <person name="Yamashiro T."/>
            <person name="Shiraishi A."/>
            <person name="Nakayama K."/>
            <person name="Satake H."/>
        </authorList>
    </citation>
    <scope>NUCLEOTIDE SEQUENCE</scope>
</reference>
<evidence type="ECO:0000313" key="2">
    <source>
        <dbReference type="Proteomes" id="UP001151760"/>
    </source>
</evidence>
<keyword evidence="2" id="KW-1185">Reference proteome</keyword>